<dbReference type="EMBL" id="JABDTM020023816">
    <property type="protein sequence ID" value="KAH0814885.1"/>
    <property type="molecule type" value="Genomic_DNA"/>
</dbReference>
<name>A0A8J6HA16_TENMO</name>
<dbReference type="AlphaFoldDB" id="A0A8J6HA16"/>
<evidence type="ECO:0000256" key="1">
    <source>
        <dbReference type="SAM" id="MobiDB-lite"/>
    </source>
</evidence>
<reference evidence="2" key="1">
    <citation type="journal article" date="2020" name="J Insects Food Feed">
        <title>The yellow mealworm (Tenebrio molitor) genome: a resource for the emerging insects as food and feed industry.</title>
        <authorList>
            <person name="Eriksson T."/>
            <person name="Andere A."/>
            <person name="Kelstrup H."/>
            <person name="Emery V."/>
            <person name="Picard C."/>
        </authorList>
    </citation>
    <scope>NUCLEOTIDE SEQUENCE</scope>
    <source>
        <strain evidence="2">Stoneville</strain>
        <tissue evidence="2">Whole head</tissue>
    </source>
</reference>
<evidence type="ECO:0000313" key="3">
    <source>
        <dbReference type="Proteomes" id="UP000719412"/>
    </source>
</evidence>
<feature type="compositionally biased region" description="Basic residues" evidence="1">
    <location>
        <begin position="21"/>
        <end position="30"/>
    </location>
</feature>
<evidence type="ECO:0000313" key="2">
    <source>
        <dbReference type="EMBL" id="KAH0814885.1"/>
    </source>
</evidence>
<organism evidence="2 3">
    <name type="scientific">Tenebrio molitor</name>
    <name type="common">Yellow mealworm beetle</name>
    <dbReference type="NCBI Taxonomy" id="7067"/>
    <lineage>
        <taxon>Eukaryota</taxon>
        <taxon>Metazoa</taxon>
        <taxon>Ecdysozoa</taxon>
        <taxon>Arthropoda</taxon>
        <taxon>Hexapoda</taxon>
        <taxon>Insecta</taxon>
        <taxon>Pterygota</taxon>
        <taxon>Neoptera</taxon>
        <taxon>Endopterygota</taxon>
        <taxon>Coleoptera</taxon>
        <taxon>Polyphaga</taxon>
        <taxon>Cucujiformia</taxon>
        <taxon>Tenebrionidae</taxon>
        <taxon>Tenebrio</taxon>
    </lineage>
</organism>
<protein>
    <submittedName>
        <fullName evidence="2">Uncharacterized protein</fullName>
    </submittedName>
</protein>
<feature type="region of interest" description="Disordered" evidence="1">
    <location>
        <begin position="192"/>
        <end position="217"/>
    </location>
</feature>
<dbReference type="Proteomes" id="UP000719412">
    <property type="component" value="Unassembled WGS sequence"/>
</dbReference>
<feature type="region of interest" description="Disordered" evidence="1">
    <location>
        <begin position="21"/>
        <end position="40"/>
    </location>
</feature>
<gene>
    <name evidence="2" type="ORF">GEV33_007906</name>
</gene>
<feature type="region of interest" description="Disordered" evidence="1">
    <location>
        <begin position="125"/>
        <end position="146"/>
    </location>
</feature>
<accession>A0A8J6HA16</accession>
<comment type="caution">
    <text evidence="2">The sequence shown here is derived from an EMBL/GenBank/DDBJ whole genome shotgun (WGS) entry which is preliminary data.</text>
</comment>
<keyword evidence="3" id="KW-1185">Reference proteome</keyword>
<reference evidence="2" key="2">
    <citation type="submission" date="2021-08" db="EMBL/GenBank/DDBJ databases">
        <authorList>
            <person name="Eriksson T."/>
        </authorList>
    </citation>
    <scope>NUCLEOTIDE SEQUENCE</scope>
    <source>
        <strain evidence="2">Stoneville</strain>
        <tissue evidence="2">Whole head</tissue>
    </source>
</reference>
<proteinExistence type="predicted"/>
<sequence>MSTKSHSIENRACRNRCIKKSAKKVRKKKARNFEDRSRPPRARLSVNHAAGWGHKARGMRGDKRRRIKNPTSEVSVCTMGRTERRQRFIQLLPSRRDILSFVGPFRLKYSKIRFPHFRPHSCSSGPLFTDKPSPHQSNSPPAARGLLEGFTAHNKPAITVYKARTALFKPNKSGRSDGTGADNRCSHLKQLDHTAGSRGNTGRGDGSSSPKLESPRERVCERHLAGLLVVFYDHGGYPRRSKSEFVYQYSTAEHDNSA</sequence>